<reference evidence="2 3" key="1">
    <citation type="submission" date="2011-11" db="EMBL/GenBank/DDBJ databases">
        <title>The Genome Sequence of Dialister succinatiphilus YIT 11850.</title>
        <authorList>
            <consortium name="The Broad Institute Genome Sequencing Platform"/>
            <person name="Earl A."/>
            <person name="Ward D."/>
            <person name="Feldgarden M."/>
            <person name="Gevers D."/>
            <person name="Morotomi M."/>
            <person name="Young S.K."/>
            <person name="Zeng Q."/>
            <person name="Gargeya S."/>
            <person name="Fitzgerald M."/>
            <person name="Haas B."/>
            <person name="Abouelleil A."/>
            <person name="Alvarado L."/>
            <person name="Arachchi H.M."/>
            <person name="Berlin A."/>
            <person name="Brown A."/>
            <person name="Chapman S.B."/>
            <person name="Dunbar C."/>
            <person name="Gearin G."/>
            <person name="Goldberg J."/>
            <person name="Griggs A."/>
            <person name="Gujja S."/>
            <person name="Heiman D."/>
            <person name="Howarth C."/>
            <person name="Lui A."/>
            <person name="MacDonald P.J.P."/>
            <person name="Montmayeur A."/>
            <person name="Murphy C."/>
            <person name="Neiman D."/>
            <person name="Pearson M."/>
            <person name="Priest M."/>
            <person name="Roberts A."/>
            <person name="Saif S."/>
            <person name="Shea T."/>
            <person name="Sisk P."/>
            <person name="Stolte C."/>
            <person name="Sykes S."/>
            <person name="Wortman J."/>
            <person name="Nusbaum C."/>
            <person name="Birren B."/>
        </authorList>
    </citation>
    <scope>NUCLEOTIDE SEQUENCE [LARGE SCALE GENOMIC DNA]</scope>
    <source>
        <strain evidence="2 3">YIT 11850</strain>
    </source>
</reference>
<dbReference type="OrthoDB" id="9769590at2"/>
<accession>H1D242</accession>
<keyword evidence="1" id="KW-0472">Membrane</keyword>
<dbReference type="AlphaFoldDB" id="H1D242"/>
<evidence type="ECO:0000313" key="3">
    <source>
        <dbReference type="Proteomes" id="UP000003277"/>
    </source>
</evidence>
<dbReference type="PANTHER" id="PTHR38442">
    <property type="entry name" value="INNER MEMBRANE PROTEIN-RELATED"/>
    <property type="match status" value="1"/>
</dbReference>
<feature type="transmembrane region" description="Helical" evidence="1">
    <location>
        <begin position="396"/>
        <end position="418"/>
    </location>
</feature>
<organism evidence="2 3">
    <name type="scientific">Dialister succinatiphilus YIT 11850</name>
    <dbReference type="NCBI Taxonomy" id="742743"/>
    <lineage>
        <taxon>Bacteria</taxon>
        <taxon>Bacillati</taxon>
        <taxon>Bacillota</taxon>
        <taxon>Negativicutes</taxon>
        <taxon>Veillonellales</taxon>
        <taxon>Veillonellaceae</taxon>
        <taxon>Dialister</taxon>
    </lineage>
</organism>
<keyword evidence="3" id="KW-1185">Reference proteome</keyword>
<dbReference type="HOGENOM" id="CLU_036718_2_0_9"/>
<evidence type="ECO:0000313" key="2">
    <source>
        <dbReference type="EMBL" id="EHO62390.1"/>
    </source>
</evidence>
<dbReference type="EMBL" id="ADLT01000053">
    <property type="protein sequence ID" value="EHO62390.1"/>
    <property type="molecule type" value="Genomic_DNA"/>
</dbReference>
<keyword evidence="1" id="KW-1133">Transmembrane helix</keyword>
<dbReference type="Pfam" id="PF04286">
    <property type="entry name" value="DUF445"/>
    <property type="match status" value="1"/>
</dbReference>
<evidence type="ECO:0000256" key="1">
    <source>
        <dbReference type="SAM" id="Phobius"/>
    </source>
</evidence>
<dbReference type="Proteomes" id="UP000003277">
    <property type="component" value="Unassembled WGS sequence"/>
</dbReference>
<sequence length="424" mass="49209">MKRYQRANLLMAAAFLLFLVTFCLSRWSPWQKETWLSVLYFLAQSCFIGCVADYIAVEALFRRPFHLPVGRLIPKSRKRIIRKLGEVNRTLLSRENMLKKVETFSASRLVFSRLEKEENRKGLERNLAEKAGTWFVSFVKAHKNDAASMARREGEKKLASFTAFAKEKILSEMNREEWLDKILEEAEKRTRDEKNREALARFLEDRGDKEEKGFFGSLVYGLGKFFGAIDYDSLADSAMDALGEEIETWKEKDNPFRKTLLSGWDSMVRRFLEEEATERALGDFGRILFASFPVEDKVEEAVDRFMEEWGEGRAFHEKLVPQLENALHHAITAAGHDEGFRKRMDRFARDLAVEIISYEHGWLAPAMTEVLENFTDRELNEFVESKVWSELEGIRINGALVGLLAGCAFYVFLMWVWVPFVGKW</sequence>
<dbReference type="STRING" id="742743.HMPREF9453_01680"/>
<dbReference type="PANTHER" id="PTHR38442:SF1">
    <property type="entry name" value="INNER MEMBRANE PROTEIN"/>
    <property type="match status" value="1"/>
</dbReference>
<dbReference type="GO" id="GO:0005886">
    <property type="term" value="C:plasma membrane"/>
    <property type="evidence" value="ECO:0007669"/>
    <property type="project" value="TreeGrafter"/>
</dbReference>
<protein>
    <recommendedName>
        <fullName evidence="4">DUF445 domain-containing protein</fullName>
    </recommendedName>
</protein>
<evidence type="ECO:0008006" key="4">
    <source>
        <dbReference type="Google" id="ProtNLM"/>
    </source>
</evidence>
<keyword evidence="1" id="KW-0812">Transmembrane</keyword>
<gene>
    <name evidence="2" type="ORF">HMPREF9453_01680</name>
</gene>
<dbReference type="PATRIC" id="fig|742743.3.peg.1707"/>
<name>H1D242_9FIRM</name>
<dbReference type="RefSeq" id="WP_008860174.1">
    <property type="nucleotide sequence ID" value="NZ_JH591188.1"/>
</dbReference>
<feature type="transmembrane region" description="Helical" evidence="1">
    <location>
        <begin position="35"/>
        <end position="57"/>
    </location>
</feature>
<proteinExistence type="predicted"/>
<comment type="caution">
    <text evidence="2">The sequence shown here is derived from an EMBL/GenBank/DDBJ whole genome shotgun (WGS) entry which is preliminary data.</text>
</comment>
<dbReference type="InterPro" id="IPR007383">
    <property type="entry name" value="DUF445"/>
</dbReference>
<dbReference type="eggNOG" id="COG2733">
    <property type="taxonomic scope" value="Bacteria"/>
</dbReference>